<evidence type="ECO:0000313" key="6">
    <source>
        <dbReference type="Proteomes" id="UP000198781"/>
    </source>
</evidence>
<organism evidence="5 6">
    <name type="scientific">Paracidovorax valerianellae</name>
    <dbReference type="NCBI Taxonomy" id="187868"/>
    <lineage>
        <taxon>Bacteria</taxon>
        <taxon>Pseudomonadati</taxon>
        <taxon>Pseudomonadota</taxon>
        <taxon>Betaproteobacteria</taxon>
        <taxon>Burkholderiales</taxon>
        <taxon>Comamonadaceae</taxon>
        <taxon>Paracidovorax</taxon>
    </lineage>
</organism>
<feature type="active site" description="Proton donor/acceptor" evidence="3">
    <location>
        <position position="143"/>
    </location>
</feature>
<evidence type="ECO:0000256" key="3">
    <source>
        <dbReference type="PIRSR" id="PIRSR006241-50"/>
    </source>
</evidence>
<dbReference type="AlphaFoldDB" id="A0A1G6SZR1"/>
<accession>A0A1G6SZR1</accession>
<dbReference type="PANTHER" id="PTHR43489:SF13">
    <property type="entry name" value="HYDROXYPYRUVATE ISOMERASE"/>
    <property type="match status" value="1"/>
</dbReference>
<dbReference type="STRING" id="187868.SAMN05192589_1052"/>
<dbReference type="SUPFAM" id="SSF51658">
    <property type="entry name" value="Xylose isomerase-like"/>
    <property type="match status" value="1"/>
</dbReference>
<protein>
    <submittedName>
        <fullName evidence="5">Hydroxypyruvate isomerase</fullName>
    </submittedName>
</protein>
<feature type="active site" description="Proton donor/acceptor" evidence="3">
    <location>
        <position position="242"/>
    </location>
</feature>
<dbReference type="PANTHER" id="PTHR43489">
    <property type="entry name" value="ISOMERASE"/>
    <property type="match status" value="1"/>
</dbReference>
<dbReference type="InterPro" id="IPR050417">
    <property type="entry name" value="Sugar_Epim/Isomerase"/>
</dbReference>
<dbReference type="GO" id="GO:0008903">
    <property type="term" value="F:hydroxypyruvate isomerase activity"/>
    <property type="evidence" value="ECO:0007669"/>
    <property type="project" value="TreeGrafter"/>
</dbReference>
<dbReference type="Proteomes" id="UP000198781">
    <property type="component" value="Unassembled WGS sequence"/>
</dbReference>
<feature type="domain" description="Xylose isomerase-like TIM barrel" evidence="4">
    <location>
        <begin position="21"/>
        <end position="263"/>
    </location>
</feature>
<dbReference type="EMBL" id="FMZC01000005">
    <property type="protein sequence ID" value="SDD21707.1"/>
    <property type="molecule type" value="Genomic_DNA"/>
</dbReference>
<sequence length="271" mass="29108">MPRFAANLSLLYQEFGFLDRFAAAARDGFRAVEFLFPYAHAPAELSARLNAQGLETVLFNAPPGDWGAGERGTACLPGREAEFRAGIVQAIGYAQALQTPRIHVMAGLAPAGHTREALRTTYIANLRAAADLAAPHGLQVLIEPINGRDMPGYFLNRQDEAHALVAAIGAPNVQVQMDLYHCQIVEGDLATKIRHYVPTGRVGHIQIAGVPERHEPDVGEVNYPYLFQLLDELGYAGWIGCEYRPARGAVAGGTSDGLGWLRALLPSAGGG</sequence>
<proteinExistence type="inferred from homology"/>
<reference evidence="5 6" key="1">
    <citation type="submission" date="2016-10" db="EMBL/GenBank/DDBJ databases">
        <authorList>
            <person name="de Groot N.N."/>
        </authorList>
    </citation>
    <scope>NUCLEOTIDE SEQUENCE [LARGE SCALE GENOMIC DNA]</scope>
    <source>
        <strain evidence="5 6">DSM 16619</strain>
    </source>
</reference>
<dbReference type="InterPro" id="IPR036237">
    <property type="entry name" value="Xyl_isomerase-like_sf"/>
</dbReference>
<name>A0A1G6SZR1_9BURK</name>
<evidence type="ECO:0000313" key="5">
    <source>
        <dbReference type="EMBL" id="SDD21707.1"/>
    </source>
</evidence>
<keyword evidence="1 2" id="KW-0413">Isomerase</keyword>
<dbReference type="InterPro" id="IPR013022">
    <property type="entry name" value="Xyl_isomerase-like_TIM-brl"/>
</dbReference>
<keyword evidence="6" id="KW-1185">Reference proteome</keyword>
<evidence type="ECO:0000256" key="1">
    <source>
        <dbReference type="ARBA" id="ARBA00023235"/>
    </source>
</evidence>
<dbReference type="OrthoDB" id="9786584at2"/>
<dbReference type="NCBIfam" id="NF043033">
    <property type="entry name" value="OxoTetrIsom"/>
    <property type="match status" value="1"/>
</dbReference>
<dbReference type="GO" id="GO:0046487">
    <property type="term" value="P:glyoxylate metabolic process"/>
    <property type="evidence" value="ECO:0007669"/>
    <property type="project" value="TreeGrafter"/>
</dbReference>
<dbReference type="Pfam" id="PF01261">
    <property type="entry name" value="AP_endonuc_2"/>
    <property type="match status" value="1"/>
</dbReference>
<comment type="similarity">
    <text evidence="2">Belongs to the hyi family.</text>
</comment>
<dbReference type="FunFam" id="3.20.20.150:FF:000007">
    <property type="entry name" value="Hydroxypyruvate isomerase"/>
    <property type="match status" value="1"/>
</dbReference>
<dbReference type="InterPro" id="IPR026040">
    <property type="entry name" value="HyI-like"/>
</dbReference>
<dbReference type="RefSeq" id="WP_092743117.1">
    <property type="nucleotide sequence ID" value="NZ_FMZC01000005.1"/>
</dbReference>
<gene>
    <name evidence="5" type="ORF">SAMN05192589_1052</name>
</gene>
<dbReference type="PIRSF" id="PIRSF006241">
    <property type="entry name" value="HyI"/>
    <property type="match status" value="1"/>
</dbReference>
<evidence type="ECO:0000256" key="2">
    <source>
        <dbReference type="PIRNR" id="PIRNR006241"/>
    </source>
</evidence>
<dbReference type="InterPro" id="IPR053398">
    <property type="entry name" value="HPT_OtnI_isomerases"/>
</dbReference>
<dbReference type="Gene3D" id="3.20.20.150">
    <property type="entry name" value="Divalent-metal-dependent TIM barrel enzymes"/>
    <property type="match status" value="1"/>
</dbReference>
<keyword evidence="5" id="KW-0670">Pyruvate</keyword>
<evidence type="ECO:0000259" key="4">
    <source>
        <dbReference type="Pfam" id="PF01261"/>
    </source>
</evidence>